<keyword evidence="4" id="KW-1185">Reference proteome</keyword>
<keyword evidence="1" id="KW-0732">Signal</keyword>
<dbReference type="PROSITE" id="PS51257">
    <property type="entry name" value="PROKAR_LIPOPROTEIN"/>
    <property type="match status" value="1"/>
</dbReference>
<dbReference type="STRING" id="1434072.SAMN05216210_3107"/>
<proteinExistence type="predicted"/>
<organism evidence="3 4">
    <name type="scientific">Halopseudomonas salegens</name>
    <dbReference type="NCBI Taxonomy" id="1434072"/>
    <lineage>
        <taxon>Bacteria</taxon>
        <taxon>Pseudomonadati</taxon>
        <taxon>Pseudomonadota</taxon>
        <taxon>Gammaproteobacteria</taxon>
        <taxon>Pseudomonadales</taxon>
        <taxon>Pseudomonadaceae</taxon>
        <taxon>Halopseudomonas</taxon>
    </lineage>
</organism>
<accession>A0A1H2HKA8</accession>
<dbReference type="RefSeq" id="WP_092388686.1">
    <property type="nucleotide sequence ID" value="NZ_LT629787.1"/>
</dbReference>
<dbReference type="Proteomes" id="UP000243924">
    <property type="component" value="Chromosome I"/>
</dbReference>
<dbReference type="AlphaFoldDB" id="A0A1H2HKA8"/>
<dbReference type="Pfam" id="PF13590">
    <property type="entry name" value="DUF4136"/>
    <property type="match status" value="1"/>
</dbReference>
<reference evidence="4" key="1">
    <citation type="submission" date="2016-10" db="EMBL/GenBank/DDBJ databases">
        <authorList>
            <person name="Varghese N."/>
            <person name="Submissions S."/>
        </authorList>
    </citation>
    <scope>NUCLEOTIDE SEQUENCE [LARGE SCALE GENOMIC DNA]</scope>
    <source>
        <strain evidence="4">CECT 8338</strain>
    </source>
</reference>
<dbReference type="InterPro" id="IPR025411">
    <property type="entry name" value="DUF4136"/>
</dbReference>
<dbReference type="OrthoDB" id="7019059at2"/>
<sequence length="188" mass="20999">MRVFALLAVFALLLGCQSTSTVQRDFNPTHSFQDYQVWDWADPAVEFRPQGDPRIMSDLTANRIREAVSAQLATSGLRPATENAPADLLVRTYLINEPKQDVVTITHGGFFGAYWGGGWAGGPAYSETRAVDYREVTLQVDLLHPQTGELLWRGSDTELLRDKPQSPDQRNQQIQRLVTRILGTFPPG</sequence>
<evidence type="ECO:0000313" key="3">
    <source>
        <dbReference type="EMBL" id="SDU32283.1"/>
    </source>
</evidence>
<evidence type="ECO:0000256" key="1">
    <source>
        <dbReference type="SAM" id="SignalP"/>
    </source>
</evidence>
<feature type="chain" id="PRO_5009275846" description="DUF4136 domain-containing protein" evidence="1">
    <location>
        <begin position="21"/>
        <end position="188"/>
    </location>
</feature>
<evidence type="ECO:0000313" key="4">
    <source>
        <dbReference type="Proteomes" id="UP000243924"/>
    </source>
</evidence>
<feature type="domain" description="DUF4136" evidence="2">
    <location>
        <begin position="22"/>
        <end position="187"/>
    </location>
</feature>
<dbReference type="Gene3D" id="3.30.160.670">
    <property type="match status" value="1"/>
</dbReference>
<evidence type="ECO:0000259" key="2">
    <source>
        <dbReference type="Pfam" id="PF13590"/>
    </source>
</evidence>
<name>A0A1H2HKA8_9GAMM</name>
<gene>
    <name evidence="3" type="ORF">SAMN05216210_3107</name>
</gene>
<protein>
    <recommendedName>
        <fullName evidence="2">DUF4136 domain-containing protein</fullName>
    </recommendedName>
</protein>
<dbReference type="EMBL" id="LT629787">
    <property type="protein sequence ID" value="SDU32283.1"/>
    <property type="molecule type" value="Genomic_DNA"/>
</dbReference>
<feature type="signal peptide" evidence="1">
    <location>
        <begin position="1"/>
        <end position="20"/>
    </location>
</feature>